<keyword evidence="1" id="KW-0472">Membrane</keyword>
<proteinExistence type="predicted"/>
<dbReference type="EMBL" id="JARO02000541">
    <property type="protein sequence ID" value="KPP78196.1"/>
    <property type="molecule type" value="Genomic_DNA"/>
</dbReference>
<accession>A0A0P7UUP6</accession>
<keyword evidence="1" id="KW-0812">Transmembrane</keyword>
<name>A0A0P7UUP6_SCLFO</name>
<sequence>MLCLWSARDVIELSVDVSRCGHDSRPLGGTFPRDPRLRLRLSRAQRLALRCGSGCDRGIMNRTLYAVSTSTQMSTLSAPSNLSAPFTSGQLMMIVASISFLANGGSQPLFSFHSVSSVVFFLLVLVLLAALYRRDPHCCKARPYQEPQPYLDAPPQYYSNSQTLEGSSCNEHNFGMSREDSEAQQQLSGQVFVIGLPSSYCLPSRGIPFPRLPSYESVRKKDRQRQIHMMIADRFGLNTPVLREVRNRPVQIAVILKYKPVLHYSRFSYA</sequence>
<gene>
    <name evidence="2" type="ORF">Z043_102312</name>
</gene>
<protein>
    <submittedName>
        <fullName evidence="2">Uncharacterized protein</fullName>
    </submittedName>
</protein>
<dbReference type="AlphaFoldDB" id="A0A0P7UUP6"/>
<evidence type="ECO:0000313" key="2">
    <source>
        <dbReference type="EMBL" id="KPP78196.1"/>
    </source>
</evidence>
<organism evidence="2 3">
    <name type="scientific">Scleropages formosus</name>
    <name type="common">Asian bonytongue</name>
    <name type="synonym">Osteoglossum formosum</name>
    <dbReference type="NCBI Taxonomy" id="113540"/>
    <lineage>
        <taxon>Eukaryota</taxon>
        <taxon>Metazoa</taxon>
        <taxon>Chordata</taxon>
        <taxon>Craniata</taxon>
        <taxon>Vertebrata</taxon>
        <taxon>Euteleostomi</taxon>
        <taxon>Actinopterygii</taxon>
        <taxon>Neopterygii</taxon>
        <taxon>Teleostei</taxon>
        <taxon>Osteoglossocephala</taxon>
        <taxon>Osteoglossomorpha</taxon>
        <taxon>Osteoglossiformes</taxon>
        <taxon>Osteoglossidae</taxon>
        <taxon>Scleropages</taxon>
    </lineage>
</organism>
<feature type="transmembrane region" description="Helical" evidence="1">
    <location>
        <begin position="114"/>
        <end position="132"/>
    </location>
</feature>
<evidence type="ECO:0000313" key="3">
    <source>
        <dbReference type="Proteomes" id="UP000034805"/>
    </source>
</evidence>
<dbReference type="Proteomes" id="UP000034805">
    <property type="component" value="Unassembled WGS sequence"/>
</dbReference>
<reference evidence="2 3" key="1">
    <citation type="submission" date="2015-08" db="EMBL/GenBank/DDBJ databases">
        <title>The genome of the Asian arowana (Scleropages formosus).</title>
        <authorList>
            <person name="Tan M.H."/>
            <person name="Gan H.M."/>
            <person name="Croft L.J."/>
            <person name="Austin C.M."/>
        </authorList>
    </citation>
    <scope>NUCLEOTIDE SEQUENCE [LARGE SCALE GENOMIC DNA]</scope>
    <source>
        <strain evidence="2">Aro1</strain>
    </source>
</reference>
<evidence type="ECO:0000256" key="1">
    <source>
        <dbReference type="SAM" id="Phobius"/>
    </source>
</evidence>
<comment type="caution">
    <text evidence="2">The sequence shown here is derived from an EMBL/GenBank/DDBJ whole genome shotgun (WGS) entry which is preliminary data.</text>
</comment>
<keyword evidence="1" id="KW-1133">Transmembrane helix</keyword>